<feature type="compositionally biased region" description="Polar residues" evidence="1">
    <location>
        <begin position="127"/>
        <end position="149"/>
    </location>
</feature>
<reference evidence="3 4" key="1">
    <citation type="submission" date="2019-09" db="EMBL/GenBank/DDBJ databases">
        <title>Commensal-derived Metabolites Govern Vibrio cholerae Pathogenesis in Host.</title>
        <authorList>
            <person name="Yoon S.S."/>
            <person name="Yoon M.Y."/>
        </authorList>
    </citation>
    <scope>NUCLEOTIDE SEQUENCE [LARGE SCALE GENOMIC DNA]</scope>
    <source>
        <strain evidence="3 4">VIC01</strain>
    </source>
</reference>
<keyword evidence="2" id="KW-0812">Transmembrane</keyword>
<evidence type="ECO:0000313" key="3">
    <source>
        <dbReference type="EMBL" id="QEW38212.1"/>
    </source>
</evidence>
<organism evidence="3 4">
    <name type="scientific">Phocaeicola vulgatus</name>
    <name type="common">Bacteroides vulgatus</name>
    <dbReference type="NCBI Taxonomy" id="821"/>
    <lineage>
        <taxon>Bacteria</taxon>
        <taxon>Pseudomonadati</taxon>
        <taxon>Bacteroidota</taxon>
        <taxon>Bacteroidia</taxon>
        <taxon>Bacteroidales</taxon>
        <taxon>Bacteroidaceae</taxon>
        <taxon>Phocaeicola</taxon>
    </lineage>
</organism>
<evidence type="ECO:0000256" key="1">
    <source>
        <dbReference type="SAM" id="MobiDB-lite"/>
    </source>
</evidence>
<accession>A0A5P3AWW8</accession>
<dbReference type="EMBL" id="CP043529">
    <property type="protein sequence ID" value="QEW38212.1"/>
    <property type="molecule type" value="Genomic_DNA"/>
</dbReference>
<feature type="compositionally biased region" description="Polar residues" evidence="1">
    <location>
        <begin position="229"/>
        <end position="242"/>
    </location>
</feature>
<evidence type="ECO:0000313" key="4">
    <source>
        <dbReference type="Proteomes" id="UP000326091"/>
    </source>
</evidence>
<feature type="region of interest" description="Disordered" evidence="1">
    <location>
        <begin position="103"/>
        <end position="149"/>
    </location>
</feature>
<dbReference type="RefSeq" id="WP_151061885.1">
    <property type="nucleotide sequence ID" value="NZ_CACRTA010000009.1"/>
</dbReference>
<feature type="region of interest" description="Disordered" evidence="1">
    <location>
        <begin position="219"/>
        <end position="262"/>
    </location>
</feature>
<feature type="transmembrane region" description="Helical" evidence="2">
    <location>
        <begin position="21"/>
        <end position="48"/>
    </location>
</feature>
<dbReference type="Proteomes" id="UP000326091">
    <property type="component" value="Chromosome"/>
</dbReference>
<keyword evidence="2" id="KW-0472">Membrane</keyword>
<evidence type="ECO:0000256" key="2">
    <source>
        <dbReference type="SAM" id="Phobius"/>
    </source>
</evidence>
<sequence>MENKCTLIDKEKTTSSILKNIGYAAVTTGLISTLAPGIGILGVTSILYPTIGTTAYLYGKKNIKFLSESKLGQSTYEKIVYIKAVSDIINLVYIICTDSSGEEQQTEDSQTKQEPDKGEGQKEHSRQSISATPVQTKIQGKDSNTMQKRTGCTQKDVCQSSLPIFSAFGHPLPYSKSSYSQERENVMRELYKMMQGKHTSCPSWEYFCYLSRSEKDREKREGIKREGQFSPSASEIPVQTSSPEEENKDIREKTRHSPRNVCQNDRLMPSQFDYPSLFKQSFSGQGWEKSITKLYDKLQGEYMYCSSRNYFYYVFGGKGLPNGYRPEKNEFISWLSGKPSLQWLIIRLYKPEGKRQLPRGTWEKVEMCFLMDGVQIPSKTMKLETNHIAESHKEGIDTILSEIMREME</sequence>
<keyword evidence="2" id="KW-1133">Transmembrane helix</keyword>
<dbReference type="AlphaFoldDB" id="A0A5P3AWW8"/>
<proteinExistence type="predicted"/>
<gene>
    <name evidence="3" type="ORF">VIC01_03836</name>
</gene>
<name>A0A5P3AWW8_PHOVU</name>
<feature type="compositionally biased region" description="Basic and acidic residues" evidence="1">
    <location>
        <begin position="109"/>
        <end position="126"/>
    </location>
</feature>
<protein>
    <submittedName>
        <fullName evidence="3">Uncharacterized protein</fullName>
    </submittedName>
</protein>